<dbReference type="RefSeq" id="WP_120519168.1">
    <property type="nucleotide sequence ID" value="NZ_QXZY01000016.1"/>
</dbReference>
<dbReference type="PROSITE" id="PS51257">
    <property type="entry name" value="PROKAR_LIPOPROTEIN"/>
    <property type="match status" value="1"/>
</dbReference>
<dbReference type="EMBL" id="RMBX01000016">
    <property type="protein sequence ID" value="RPD38293.1"/>
    <property type="molecule type" value="Genomic_DNA"/>
</dbReference>
<keyword evidence="2" id="KW-1185">Reference proteome</keyword>
<protein>
    <recommendedName>
        <fullName evidence="3">Lipoprotein</fullName>
    </recommendedName>
</protein>
<dbReference type="OrthoDB" id="877109at2"/>
<evidence type="ECO:0000313" key="1">
    <source>
        <dbReference type="EMBL" id="RPD38293.1"/>
    </source>
</evidence>
<evidence type="ECO:0000313" key="2">
    <source>
        <dbReference type="Proteomes" id="UP000279089"/>
    </source>
</evidence>
<organism evidence="1 2">
    <name type="scientific">Chitinophaga barathri</name>
    <dbReference type="NCBI Taxonomy" id="1647451"/>
    <lineage>
        <taxon>Bacteria</taxon>
        <taxon>Pseudomonadati</taxon>
        <taxon>Bacteroidota</taxon>
        <taxon>Chitinophagia</taxon>
        <taxon>Chitinophagales</taxon>
        <taxon>Chitinophagaceae</taxon>
        <taxon>Chitinophaga</taxon>
    </lineage>
</organism>
<accession>A0A3N4MSB9</accession>
<sequence length="248" mass="27941">MKRWIFPLGFVLTAACQGSPSTQQSADSTVPAAVTSAGAGVAPVVLKERDTVTIYGKLYDIVDIEQVEFDEVPGWVWEANKEEESIKKYADKVSRRGDTLFLKLDDGSYKSMVSNMSDNDDNREYEFCGYMPALKSYLVYCGMYEDFDYQLVQTAGGGITTVIGVPQLSPDEDAFICSNMDLAAGFFTNGFELYSVTGNKFEELQLRMPETWGPVIIKWKDEKSFVAHLKELDPQMQEINRYVKFVPR</sequence>
<dbReference type="AlphaFoldDB" id="A0A3N4MSB9"/>
<reference evidence="2" key="1">
    <citation type="submission" date="2018-11" db="EMBL/GenBank/DDBJ databases">
        <title>Chitinophaga lutea sp.nov., isolate from arsenic contaminated soil.</title>
        <authorList>
            <person name="Zong Y."/>
        </authorList>
    </citation>
    <scope>NUCLEOTIDE SEQUENCE [LARGE SCALE GENOMIC DNA]</scope>
    <source>
        <strain evidence="2">YLT18</strain>
    </source>
</reference>
<proteinExistence type="predicted"/>
<comment type="caution">
    <text evidence="1">The sequence shown here is derived from an EMBL/GenBank/DDBJ whole genome shotgun (WGS) entry which is preliminary data.</text>
</comment>
<dbReference type="Proteomes" id="UP000279089">
    <property type="component" value="Unassembled WGS sequence"/>
</dbReference>
<evidence type="ECO:0008006" key="3">
    <source>
        <dbReference type="Google" id="ProtNLM"/>
    </source>
</evidence>
<gene>
    <name evidence="1" type="ORF">EG028_25720</name>
</gene>
<name>A0A3N4MSB9_9BACT</name>